<name>A0ABS2GP69_9FIRM</name>
<gene>
    <name evidence="1" type="ORF">H9X81_06205</name>
</gene>
<dbReference type="RefSeq" id="WP_204720616.1">
    <property type="nucleotide sequence ID" value="NZ_JACSNR010000005.1"/>
</dbReference>
<proteinExistence type="predicted"/>
<evidence type="ECO:0000313" key="1">
    <source>
        <dbReference type="EMBL" id="MBM6923278.1"/>
    </source>
</evidence>
<reference evidence="1 2" key="1">
    <citation type="journal article" date="2021" name="Sci. Rep.">
        <title>The distribution of antibiotic resistance genes in chicken gut microbiota commensals.</title>
        <authorList>
            <person name="Juricova H."/>
            <person name="Matiasovicova J."/>
            <person name="Kubasova T."/>
            <person name="Cejkova D."/>
            <person name="Rychlik I."/>
        </authorList>
    </citation>
    <scope>NUCLEOTIDE SEQUENCE [LARGE SCALE GENOMIC DNA]</scope>
    <source>
        <strain evidence="1 2">An564</strain>
    </source>
</reference>
<dbReference type="Proteomes" id="UP000724149">
    <property type="component" value="Unassembled WGS sequence"/>
</dbReference>
<sequence>MTAEELAEIERLRTAWALREYLEETVSAESYAYLNPGDGILTIGAIDEEALRAAVEAYTGTPCREVIYQPAECSQAQVAALTEALTDLECPYRTAASAVRIDGGAGEGILVFLEADEDSDADRIKSEVLRLAEEMNFPTEYITFERHGSLPPPGTNPDT</sequence>
<protein>
    <submittedName>
        <fullName evidence="1">Uncharacterized protein</fullName>
    </submittedName>
</protein>
<accession>A0ABS2GP69</accession>
<comment type="caution">
    <text evidence="1">The sequence shown here is derived from an EMBL/GenBank/DDBJ whole genome shotgun (WGS) entry which is preliminary data.</text>
</comment>
<organism evidence="1 2">
    <name type="scientific">Hydrogenoanaerobacterium saccharovorans</name>
    <dbReference type="NCBI Taxonomy" id="474960"/>
    <lineage>
        <taxon>Bacteria</taxon>
        <taxon>Bacillati</taxon>
        <taxon>Bacillota</taxon>
        <taxon>Clostridia</taxon>
        <taxon>Eubacteriales</taxon>
        <taxon>Oscillospiraceae</taxon>
        <taxon>Hydrogenoanaerobacterium</taxon>
    </lineage>
</organism>
<keyword evidence="2" id="KW-1185">Reference proteome</keyword>
<dbReference type="EMBL" id="JACSNR010000005">
    <property type="protein sequence ID" value="MBM6923278.1"/>
    <property type="molecule type" value="Genomic_DNA"/>
</dbReference>
<evidence type="ECO:0000313" key="2">
    <source>
        <dbReference type="Proteomes" id="UP000724149"/>
    </source>
</evidence>